<dbReference type="GO" id="GO:0005737">
    <property type="term" value="C:cytoplasm"/>
    <property type="evidence" value="ECO:0007669"/>
    <property type="project" value="TreeGrafter"/>
</dbReference>
<dbReference type="VEuPathDB" id="AmoebaDB:EIN_469390"/>
<comment type="pathway">
    <text evidence="6">Sulfur metabolism; hydrogen sulfide biosynthesis; sulfite from sulfate.</text>
</comment>
<dbReference type="Pfam" id="PF14306">
    <property type="entry name" value="PUA_2"/>
    <property type="match status" value="1"/>
</dbReference>
<evidence type="ECO:0000256" key="4">
    <source>
        <dbReference type="ARBA" id="ARBA00022741"/>
    </source>
</evidence>
<dbReference type="GO" id="GO:0004781">
    <property type="term" value="F:sulfate adenylyltransferase (ATP) activity"/>
    <property type="evidence" value="ECO:0007669"/>
    <property type="project" value="InterPro"/>
</dbReference>
<dbReference type="AlphaFoldDB" id="A0A0A1TUK5"/>
<evidence type="ECO:0000256" key="1">
    <source>
        <dbReference type="ARBA" id="ARBA00001823"/>
    </source>
</evidence>
<feature type="domain" description="APS kinase" evidence="7">
    <location>
        <begin position="300"/>
        <end position="451"/>
    </location>
</feature>
<proteinExistence type="inferred from homology"/>
<dbReference type="Pfam" id="PF01583">
    <property type="entry name" value="APS_kinase"/>
    <property type="match status" value="1"/>
</dbReference>
<evidence type="ECO:0000256" key="3">
    <source>
        <dbReference type="ARBA" id="ARBA00022679"/>
    </source>
</evidence>
<dbReference type="RefSeq" id="XP_004183081.1">
    <property type="nucleotide sequence ID" value="XM_004183033.1"/>
</dbReference>
<dbReference type="Gene3D" id="3.40.50.300">
    <property type="entry name" value="P-loop containing nucleotide triphosphate hydrolases"/>
    <property type="match status" value="1"/>
</dbReference>
<protein>
    <recommendedName>
        <fullName evidence="2">adenylyl-sulfate kinase</fullName>
        <ecNumber evidence="2">2.7.1.25</ecNumber>
    </recommendedName>
</protein>
<name>A0A0A1TUK5_ENTIV</name>
<evidence type="ECO:0000313" key="11">
    <source>
        <dbReference type="Proteomes" id="UP000014680"/>
    </source>
</evidence>
<keyword evidence="5" id="KW-0067">ATP-binding</keyword>
<evidence type="ECO:0000259" key="8">
    <source>
        <dbReference type="Pfam" id="PF01747"/>
    </source>
</evidence>
<dbReference type="FunFam" id="3.40.50.300:FF:000802">
    <property type="entry name" value="Sulfate adenylyltransferase"/>
    <property type="match status" value="1"/>
</dbReference>
<dbReference type="InterPro" id="IPR025980">
    <property type="entry name" value="ATP-Sase_PUA-like_dom"/>
</dbReference>
<gene>
    <name evidence="10" type="ORF">EIN_469390</name>
</gene>
<dbReference type="KEGG" id="eiv:EIN_469390"/>
<dbReference type="CDD" id="cd02027">
    <property type="entry name" value="APSK"/>
    <property type="match status" value="1"/>
</dbReference>
<dbReference type="Gene3D" id="3.10.400.10">
    <property type="entry name" value="Sulfate adenylyltransferase"/>
    <property type="match status" value="1"/>
</dbReference>
<reference evidence="10 11" key="1">
    <citation type="submission" date="2012-10" db="EMBL/GenBank/DDBJ databases">
        <authorList>
            <person name="Zafar N."/>
            <person name="Inman J."/>
            <person name="Hall N."/>
            <person name="Lorenzi H."/>
            <person name="Caler E."/>
        </authorList>
    </citation>
    <scope>NUCLEOTIDE SEQUENCE [LARGE SCALE GENOMIC DNA]</scope>
    <source>
        <strain evidence="10 11">IP1</strain>
    </source>
</reference>
<keyword evidence="10" id="KW-0418">Kinase</keyword>
<dbReference type="SUPFAM" id="SSF52540">
    <property type="entry name" value="P-loop containing nucleoside triphosphate hydrolases"/>
    <property type="match status" value="1"/>
</dbReference>
<accession>A0A0A1TUK5</accession>
<feature type="domain" description="ATP-sulfurylase PUA-like" evidence="9">
    <location>
        <begin position="9"/>
        <end position="106"/>
    </location>
</feature>
<feature type="domain" description="Sulphate adenylyltransferase catalytic" evidence="8">
    <location>
        <begin position="190"/>
        <end position="282"/>
    </location>
</feature>
<evidence type="ECO:0000256" key="5">
    <source>
        <dbReference type="ARBA" id="ARBA00022840"/>
    </source>
</evidence>
<dbReference type="EMBL" id="KB207240">
    <property type="protein sequence ID" value="ELP83735.1"/>
    <property type="molecule type" value="Genomic_DNA"/>
</dbReference>
<evidence type="ECO:0000259" key="9">
    <source>
        <dbReference type="Pfam" id="PF14306"/>
    </source>
</evidence>
<keyword evidence="4" id="KW-0547">Nucleotide-binding</keyword>
<keyword evidence="3 10" id="KW-0808">Transferase</keyword>
<dbReference type="SUPFAM" id="SSF88697">
    <property type="entry name" value="PUA domain-like"/>
    <property type="match status" value="1"/>
</dbReference>
<dbReference type="OMA" id="RRNAQIC"/>
<evidence type="ECO:0000259" key="7">
    <source>
        <dbReference type="Pfam" id="PF01583"/>
    </source>
</evidence>
<evidence type="ECO:0000313" key="10">
    <source>
        <dbReference type="EMBL" id="ELP83735.1"/>
    </source>
</evidence>
<dbReference type="NCBIfam" id="NF003013">
    <property type="entry name" value="PRK03846.1"/>
    <property type="match status" value="1"/>
</dbReference>
<dbReference type="GeneID" id="14882667"/>
<dbReference type="OrthoDB" id="27088at2759"/>
<organism evidence="10 11">
    <name type="scientific">Entamoeba invadens IP1</name>
    <dbReference type="NCBI Taxonomy" id="370355"/>
    <lineage>
        <taxon>Eukaryota</taxon>
        <taxon>Amoebozoa</taxon>
        <taxon>Evosea</taxon>
        <taxon>Archamoebae</taxon>
        <taxon>Mastigamoebida</taxon>
        <taxon>Entamoebidae</taxon>
        <taxon>Entamoeba</taxon>
    </lineage>
</organism>
<dbReference type="InterPro" id="IPR015947">
    <property type="entry name" value="PUA-like_sf"/>
</dbReference>
<dbReference type="GO" id="GO:0005524">
    <property type="term" value="F:ATP binding"/>
    <property type="evidence" value="ECO:0007669"/>
    <property type="project" value="UniProtKB-KW"/>
</dbReference>
<dbReference type="InterPro" id="IPR050512">
    <property type="entry name" value="Sulf_AdTrans/APS_kinase"/>
</dbReference>
<dbReference type="InterPro" id="IPR027417">
    <property type="entry name" value="P-loop_NTPase"/>
</dbReference>
<dbReference type="GO" id="GO:0010134">
    <property type="term" value="P:sulfate assimilation via adenylyl sulfate reduction"/>
    <property type="evidence" value="ECO:0007669"/>
    <property type="project" value="TreeGrafter"/>
</dbReference>
<dbReference type="NCBIfam" id="TIGR00455">
    <property type="entry name" value="apsK"/>
    <property type="match status" value="1"/>
</dbReference>
<dbReference type="GO" id="GO:0019379">
    <property type="term" value="P:sulfate assimilation, phosphoadenylyl sulfate reduction by phosphoadenylyl-sulfate reductase (thioredoxin)"/>
    <property type="evidence" value="ECO:0007669"/>
    <property type="project" value="TreeGrafter"/>
</dbReference>
<dbReference type="Pfam" id="PF01747">
    <property type="entry name" value="ATP-sulfurylase"/>
    <property type="match status" value="1"/>
</dbReference>
<evidence type="ECO:0000256" key="6">
    <source>
        <dbReference type="ARBA" id="ARBA00024327"/>
    </source>
</evidence>
<dbReference type="EC" id="2.7.1.25" evidence="2"/>
<sequence>MASLKIAEAAKFNYPDVSLTPQEMGDFEQMMTGGFRPVSTYMNLKDTQQVISSGHLANGALFPNPVVLSITRREALALEKAKKLALRGPEGTLLGLLTPTQTFNLPQSLKPARRNAQICVTGKLEFVEPPPHYDYPELRKAKRPEGPAVYHGISSPILNPTKAQLKDLQKDGIQSHIDVNVMGLEAPHPLIKTTQKNFSDVSITSLQYKTNAPKDVILRGIIAKNSGYSHYLIPQSSSEVQAAIKGLGLKPVISATPSYYDKMSAKKIVNSIREGSAPQDLLDLKEIEEFNEVYPPIDKQGLVCFFTGLSGSGKSVVSNAVIERLKKHTNRPVYLLDGDVVRKNLSSELGFSKAHRNLNILRIGFVASLLARSGAIVVCAPIAPYREIRDEVRKMVEVHGNFVEIHNSTPIAVCEQRDRKGLYAKARAGLIKGFTGIDDPYEAPLKPEIFLNTAGKTVDQCADTVINYLEKQKYIN</sequence>
<dbReference type="PANTHER" id="PTHR42700">
    <property type="entry name" value="SULFATE ADENYLYLTRANSFERASE"/>
    <property type="match status" value="1"/>
</dbReference>
<dbReference type="InterPro" id="IPR002891">
    <property type="entry name" value="APS"/>
</dbReference>
<dbReference type="PANTHER" id="PTHR42700:SF1">
    <property type="entry name" value="SULFATE ADENYLYLTRANSFERASE"/>
    <property type="match status" value="1"/>
</dbReference>
<dbReference type="InterPro" id="IPR059117">
    <property type="entry name" value="APS_kinase_dom"/>
</dbReference>
<comment type="catalytic activity">
    <reaction evidence="1">
        <text>adenosine 5'-phosphosulfate + ATP = 3'-phosphoadenylyl sulfate + ADP + H(+)</text>
        <dbReference type="Rhea" id="RHEA:24152"/>
        <dbReference type="ChEBI" id="CHEBI:15378"/>
        <dbReference type="ChEBI" id="CHEBI:30616"/>
        <dbReference type="ChEBI" id="CHEBI:58243"/>
        <dbReference type="ChEBI" id="CHEBI:58339"/>
        <dbReference type="ChEBI" id="CHEBI:456216"/>
        <dbReference type="EC" id="2.7.1.25"/>
    </reaction>
</comment>
<dbReference type="HAMAP" id="MF_00065">
    <property type="entry name" value="Adenylyl_sulf_kinase"/>
    <property type="match status" value="1"/>
</dbReference>
<dbReference type="SMR" id="A0A0A1TUK5"/>
<evidence type="ECO:0000256" key="2">
    <source>
        <dbReference type="ARBA" id="ARBA00012121"/>
    </source>
</evidence>
<dbReference type="InterPro" id="IPR024951">
    <property type="entry name" value="Sulfurylase_cat_dom"/>
</dbReference>
<dbReference type="GO" id="GO:0004020">
    <property type="term" value="F:adenylylsulfate kinase activity"/>
    <property type="evidence" value="ECO:0007669"/>
    <property type="project" value="UniProtKB-EC"/>
</dbReference>
<dbReference type="Proteomes" id="UP000014680">
    <property type="component" value="Unassembled WGS sequence"/>
</dbReference>
<keyword evidence="11" id="KW-1185">Reference proteome</keyword>